<dbReference type="Gene3D" id="3.40.390.10">
    <property type="entry name" value="Collagenase (Catalytic Domain)"/>
    <property type="match status" value="1"/>
</dbReference>
<comment type="caution">
    <text evidence="1">The sequence shown here is derived from an EMBL/GenBank/DDBJ whole genome shotgun (WGS) entry which is preliminary data.</text>
</comment>
<gene>
    <name evidence="1" type="ORF">SAPIO_CDS9225</name>
</gene>
<organism evidence="1 2">
    <name type="scientific">Pseudallescheria apiosperma</name>
    <name type="common">Scedosporium apiospermum</name>
    <dbReference type="NCBI Taxonomy" id="563466"/>
    <lineage>
        <taxon>Eukaryota</taxon>
        <taxon>Fungi</taxon>
        <taxon>Dikarya</taxon>
        <taxon>Ascomycota</taxon>
        <taxon>Pezizomycotina</taxon>
        <taxon>Sordariomycetes</taxon>
        <taxon>Hypocreomycetidae</taxon>
        <taxon>Microascales</taxon>
        <taxon>Microascaceae</taxon>
        <taxon>Scedosporium</taxon>
    </lineage>
</organism>
<dbReference type="GeneID" id="27728297"/>
<dbReference type="Pfam" id="PF13688">
    <property type="entry name" value="Reprolysin_5"/>
    <property type="match status" value="1"/>
</dbReference>
<reference evidence="1 2" key="1">
    <citation type="journal article" date="2014" name="Genome Announc.">
        <title>Draft genome sequence of the pathogenic fungus Scedosporium apiospermum.</title>
        <authorList>
            <person name="Vandeputte P."/>
            <person name="Ghamrawi S."/>
            <person name="Rechenmann M."/>
            <person name="Iltis A."/>
            <person name="Giraud S."/>
            <person name="Fleury M."/>
            <person name="Thornton C."/>
            <person name="Delhaes L."/>
            <person name="Meyer W."/>
            <person name="Papon N."/>
            <person name="Bouchara J.P."/>
        </authorList>
    </citation>
    <scope>NUCLEOTIDE SEQUENCE [LARGE SCALE GENOMIC DNA]</scope>
    <source>
        <strain evidence="1 2">IHEM 14462</strain>
    </source>
</reference>
<keyword evidence="2" id="KW-1185">Reference proteome</keyword>
<dbReference type="EMBL" id="JOWA01000132">
    <property type="protein sequence ID" value="KEZ40175.1"/>
    <property type="molecule type" value="Genomic_DNA"/>
</dbReference>
<dbReference type="VEuPathDB" id="FungiDB:SAPIO_CDS9225"/>
<evidence type="ECO:0000313" key="2">
    <source>
        <dbReference type="Proteomes" id="UP000028545"/>
    </source>
</evidence>
<evidence type="ECO:0000313" key="1">
    <source>
        <dbReference type="EMBL" id="KEZ40175.1"/>
    </source>
</evidence>
<accession>A0A084FYL3</accession>
<protein>
    <submittedName>
        <fullName evidence="1">Uncharacterized protein</fullName>
    </submittedName>
</protein>
<proteinExistence type="predicted"/>
<dbReference type="Proteomes" id="UP000028545">
    <property type="component" value="Unassembled WGS sequence"/>
</dbReference>
<name>A0A084FYL3_PSEDA</name>
<dbReference type="RefSeq" id="XP_016639974.1">
    <property type="nucleotide sequence ID" value="XM_016790671.1"/>
</dbReference>
<dbReference type="SUPFAM" id="SSF55486">
    <property type="entry name" value="Metalloproteases ('zincins'), catalytic domain"/>
    <property type="match status" value="1"/>
</dbReference>
<dbReference type="HOGENOM" id="CLU_1120665_0_0_1"/>
<dbReference type="OrthoDB" id="5951731at2759"/>
<dbReference type="InterPro" id="IPR024079">
    <property type="entry name" value="MetalloPept_cat_dom_sf"/>
</dbReference>
<dbReference type="KEGG" id="sapo:SAPIO_CDS9225"/>
<sequence length="248" mass="28620">MVKPRQGKYLLEGVFSIDGDYHHVALNSNFRTSQLSPDYVLPKIDSPHMIVWKESEVMNDGRMLPRSATNDSLCLSENYSLRQPSFPLDSRFVDKHTHDGLHAHLRRQNGWFDPVDVIGSTDGCPSERLVAMIGVATDCTYTAEFESVNDARENIISQINVASQVYEDTFNIALAIRNLTISDASSTRPVHPMEGSIPGQQRRMDPVDRLQQWFNRWNSLDWQHLRFWVELLSQRQRSVHQRRRPNQC</sequence>
<dbReference type="GO" id="GO:0008237">
    <property type="term" value="F:metallopeptidase activity"/>
    <property type="evidence" value="ECO:0007669"/>
    <property type="project" value="InterPro"/>
</dbReference>
<dbReference type="AlphaFoldDB" id="A0A084FYL3"/>